<name>A0ACB6RGA7_9PLEO</name>
<accession>A0ACB6RGA7</accession>
<organism evidence="1 2">
    <name type="scientific">Lindgomyces ingoldianus</name>
    <dbReference type="NCBI Taxonomy" id="673940"/>
    <lineage>
        <taxon>Eukaryota</taxon>
        <taxon>Fungi</taxon>
        <taxon>Dikarya</taxon>
        <taxon>Ascomycota</taxon>
        <taxon>Pezizomycotina</taxon>
        <taxon>Dothideomycetes</taxon>
        <taxon>Pleosporomycetidae</taxon>
        <taxon>Pleosporales</taxon>
        <taxon>Lindgomycetaceae</taxon>
        <taxon>Lindgomyces</taxon>
    </lineage>
</organism>
<dbReference type="EMBL" id="MU003492">
    <property type="protein sequence ID" value="KAF2477760.1"/>
    <property type="molecule type" value="Genomic_DNA"/>
</dbReference>
<comment type="caution">
    <text evidence="1">The sequence shown here is derived from an EMBL/GenBank/DDBJ whole genome shotgun (WGS) entry which is preliminary data.</text>
</comment>
<sequence>MKRKEVTMGWKAIYFLLSPNAEHGSIFIFINLPRIGYGTLAFAMETAALCLIIRPTWQRMALAPESVPSVSIEAYYVRTYSVSEPHCTFNDPLGTVRSADGITLLRTLYRDSRGVEGLQRVVGRQGVFRGPSPTILNCRLSIYAPCCFADLIYIVDCRSREPATPRQYTFRSERFIAVVPRQSQL</sequence>
<gene>
    <name evidence="1" type="ORF">BDR25DRAFT_348078</name>
</gene>
<dbReference type="Proteomes" id="UP000799755">
    <property type="component" value="Unassembled WGS sequence"/>
</dbReference>
<evidence type="ECO:0000313" key="2">
    <source>
        <dbReference type="Proteomes" id="UP000799755"/>
    </source>
</evidence>
<protein>
    <submittedName>
        <fullName evidence="1">Uncharacterized protein</fullName>
    </submittedName>
</protein>
<proteinExistence type="predicted"/>
<reference evidence="1" key="1">
    <citation type="journal article" date="2020" name="Stud. Mycol.">
        <title>101 Dothideomycetes genomes: a test case for predicting lifestyles and emergence of pathogens.</title>
        <authorList>
            <person name="Haridas S."/>
            <person name="Albert R."/>
            <person name="Binder M."/>
            <person name="Bloem J."/>
            <person name="Labutti K."/>
            <person name="Salamov A."/>
            <person name="Andreopoulos B."/>
            <person name="Baker S."/>
            <person name="Barry K."/>
            <person name="Bills G."/>
            <person name="Bluhm B."/>
            <person name="Cannon C."/>
            <person name="Castanera R."/>
            <person name="Culley D."/>
            <person name="Daum C."/>
            <person name="Ezra D."/>
            <person name="Gonzalez J."/>
            <person name="Henrissat B."/>
            <person name="Kuo A."/>
            <person name="Liang C."/>
            <person name="Lipzen A."/>
            <person name="Lutzoni F."/>
            <person name="Magnuson J."/>
            <person name="Mondo S."/>
            <person name="Nolan M."/>
            <person name="Ohm R."/>
            <person name="Pangilinan J."/>
            <person name="Park H.-J."/>
            <person name="Ramirez L."/>
            <person name="Alfaro M."/>
            <person name="Sun H."/>
            <person name="Tritt A."/>
            <person name="Yoshinaga Y."/>
            <person name="Zwiers L.-H."/>
            <person name="Turgeon B."/>
            <person name="Goodwin S."/>
            <person name="Spatafora J."/>
            <person name="Crous P."/>
            <person name="Grigoriev I."/>
        </authorList>
    </citation>
    <scope>NUCLEOTIDE SEQUENCE</scope>
    <source>
        <strain evidence="1">ATCC 200398</strain>
    </source>
</reference>
<keyword evidence="2" id="KW-1185">Reference proteome</keyword>
<evidence type="ECO:0000313" key="1">
    <source>
        <dbReference type="EMBL" id="KAF2477760.1"/>
    </source>
</evidence>